<dbReference type="Gene3D" id="3.40.50.2000">
    <property type="entry name" value="Glycogen Phosphorylase B"/>
    <property type="match status" value="1"/>
</dbReference>
<sequence>MHRIAGSLSAAGYRVLLVGRHRKGSLPLVEKSFSQKRLRCVFSAGLLFYAEFNLRLFFFLLFRKADVVCAIDLDTILPVYFTTLIKNQKRVYDAHELFTEQKEVLTRRLIHAIWLAIERFAVPRFRNGYTVNNFIAGELTRRYGVGYAVVRNLPRLSVLPVIKEKKEKWILYQGSVNEGRCFETLIPAMKDVDAKLVVCGEGNFFEQARALTKKLGLEQKIEFRGYVLPGDLAKLTPTAHIGLTLFEQEGMNQYQSLANRFFDYTMAGVPQVCVNYPEYAAINDQYHIMYPVNSTDPDTLARAMNNLMADDVFYEELRLNCLKARTILNWETEEKKLLGFYKLL</sequence>
<keyword evidence="3" id="KW-1185">Reference proteome</keyword>
<gene>
    <name evidence="2" type="ORF">GWC95_14620</name>
</gene>
<feature type="domain" description="Glycosyl transferase family 1" evidence="1">
    <location>
        <begin position="163"/>
        <end position="318"/>
    </location>
</feature>
<proteinExistence type="predicted"/>
<dbReference type="Pfam" id="PF00534">
    <property type="entry name" value="Glycos_transf_1"/>
    <property type="match status" value="1"/>
</dbReference>
<dbReference type="SUPFAM" id="SSF53756">
    <property type="entry name" value="UDP-Glycosyltransferase/glycogen phosphorylase"/>
    <property type="match status" value="1"/>
</dbReference>
<evidence type="ECO:0000313" key="3">
    <source>
        <dbReference type="Proteomes" id="UP000753802"/>
    </source>
</evidence>
<evidence type="ECO:0000313" key="2">
    <source>
        <dbReference type="EMBL" id="NCI51163.1"/>
    </source>
</evidence>
<comment type="caution">
    <text evidence="2">The sequence shown here is derived from an EMBL/GenBank/DDBJ whole genome shotgun (WGS) entry which is preliminary data.</text>
</comment>
<organism evidence="2 3">
    <name type="scientific">Sediminibacterium roseum</name>
    <dbReference type="NCBI Taxonomy" id="1978412"/>
    <lineage>
        <taxon>Bacteria</taxon>
        <taxon>Pseudomonadati</taxon>
        <taxon>Bacteroidota</taxon>
        <taxon>Chitinophagia</taxon>
        <taxon>Chitinophagales</taxon>
        <taxon>Chitinophagaceae</taxon>
        <taxon>Sediminibacterium</taxon>
    </lineage>
</organism>
<dbReference type="EMBL" id="JAACJS010000015">
    <property type="protein sequence ID" value="NCI51163.1"/>
    <property type="molecule type" value="Genomic_DNA"/>
</dbReference>
<dbReference type="Proteomes" id="UP000753802">
    <property type="component" value="Unassembled WGS sequence"/>
</dbReference>
<protein>
    <submittedName>
        <fullName evidence="2">Glycosyltransferase family 4 protein</fullName>
    </submittedName>
</protein>
<dbReference type="PANTHER" id="PTHR12526">
    <property type="entry name" value="GLYCOSYLTRANSFERASE"/>
    <property type="match status" value="1"/>
</dbReference>
<name>A0ABW9ZYN5_9BACT</name>
<accession>A0ABW9ZYN5</accession>
<evidence type="ECO:0000259" key="1">
    <source>
        <dbReference type="Pfam" id="PF00534"/>
    </source>
</evidence>
<dbReference type="InterPro" id="IPR001296">
    <property type="entry name" value="Glyco_trans_1"/>
</dbReference>
<reference evidence="2 3" key="1">
    <citation type="submission" date="2020-01" db="EMBL/GenBank/DDBJ databases">
        <title>Genome analysis.</title>
        <authorList>
            <person name="Wu S."/>
            <person name="Wang G."/>
        </authorList>
    </citation>
    <scope>NUCLEOTIDE SEQUENCE [LARGE SCALE GENOMIC DNA]</scope>
    <source>
        <strain evidence="2 3">SYL130</strain>
    </source>
</reference>